<evidence type="ECO:0000313" key="4">
    <source>
        <dbReference type="Proteomes" id="UP001634393"/>
    </source>
</evidence>
<name>A0ABD3UM10_9LAMI</name>
<dbReference type="InterPro" id="IPR011320">
    <property type="entry name" value="RNase_H1_N"/>
</dbReference>
<proteinExistence type="predicted"/>
<evidence type="ECO:0000313" key="3">
    <source>
        <dbReference type="EMBL" id="KAL3849448.1"/>
    </source>
</evidence>
<protein>
    <recommendedName>
        <fullName evidence="2">Ribonuclease H1 N-terminal domain-containing protein</fullName>
    </recommendedName>
</protein>
<dbReference type="InterPro" id="IPR037056">
    <property type="entry name" value="RNase_H1_N_sf"/>
</dbReference>
<dbReference type="SUPFAM" id="SSF55658">
    <property type="entry name" value="L9 N-domain-like"/>
    <property type="match status" value="1"/>
</dbReference>
<sequence>MENFYVVFVGRVPGIYYNWDDANNQVKYYSNARHKSFKSLEAVEDAYARHLSKSKFSTDSGSSSSHTQVEGQIDEIRRLRSEVEATRIAKERAEFQRDQAEKLNKNITEILKVLGNLKVEKKRRTLTRFKV</sequence>
<dbReference type="AlphaFoldDB" id="A0ABD3UM10"/>
<dbReference type="Gene3D" id="3.40.970.10">
    <property type="entry name" value="Ribonuclease H1, N-terminal domain"/>
    <property type="match status" value="1"/>
</dbReference>
<evidence type="ECO:0000259" key="2">
    <source>
        <dbReference type="Pfam" id="PF01693"/>
    </source>
</evidence>
<accession>A0ABD3UM10</accession>
<dbReference type="Proteomes" id="UP001634393">
    <property type="component" value="Unassembled WGS sequence"/>
</dbReference>
<dbReference type="Pfam" id="PF01693">
    <property type="entry name" value="Cauli_VI"/>
    <property type="match status" value="1"/>
</dbReference>
<keyword evidence="1" id="KW-0175">Coiled coil</keyword>
<feature type="coiled-coil region" evidence="1">
    <location>
        <begin position="76"/>
        <end position="120"/>
    </location>
</feature>
<comment type="caution">
    <text evidence="3">The sequence shown here is derived from an EMBL/GenBank/DDBJ whole genome shotgun (WGS) entry which is preliminary data.</text>
</comment>
<keyword evidence="4" id="KW-1185">Reference proteome</keyword>
<evidence type="ECO:0000256" key="1">
    <source>
        <dbReference type="SAM" id="Coils"/>
    </source>
</evidence>
<dbReference type="InterPro" id="IPR009027">
    <property type="entry name" value="Ribosomal_bL9/RNase_H1_N"/>
</dbReference>
<gene>
    <name evidence="3" type="ORF">ACJIZ3_011330</name>
</gene>
<reference evidence="3 4" key="1">
    <citation type="submission" date="2024-12" db="EMBL/GenBank/DDBJ databases">
        <title>The unique morphological basis and parallel evolutionary history of personate flowers in Penstemon.</title>
        <authorList>
            <person name="Depatie T.H."/>
            <person name="Wessinger C.A."/>
        </authorList>
    </citation>
    <scope>NUCLEOTIDE SEQUENCE [LARGE SCALE GENOMIC DNA]</scope>
    <source>
        <strain evidence="3">WTNN_2</strain>
        <tissue evidence="3">Leaf</tissue>
    </source>
</reference>
<dbReference type="EMBL" id="JBJXBP010000001">
    <property type="protein sequence ID" value="KAL3849448.1"/>
    <property type="molecule type" value="Genomic_DNA"/>
</dbReference>
<feature type="domain" description="Ribonuclease H1 N-terminal" evidence="2">
    <location>
        <begin position="4"/>
        <end position="42"/>
    </location>
</feature>
<organism evidence="3 4">
    <name type="scientific">Penstemon smallii</name>
    <dbReference type="NCBI Taxonomy" id="265156"/>
    <lineage>
        <taxon>Eukaryota</taxon>
        <taxon>Viridiplantae</taxon>
        <taxon>Streptophyta</taxon>
        <taxon>Embryophyta</taxon>
        <taxon>Tracheophyta</taxon>
        <taxon>Spermatophyta</taxon>
        <taxon>Magnoliopsida</taxon>
        <taxon>eudicotyledons</taxon>
        <taxon>Gunneridae</taxon>
        <taxon>Pentapetalae</taxon>
        <taxon>asterids</taxon>
        <taxon>lamiids</taxon>
        <taxon>Lamiales</taxon>
        <taxon>Plantaginaceae</taxon>
        <taxon>Cheloneae</taxon>
        <taxon>Penstemon</taxon>
    </lineage>
</organism>